<protein>
    <recommendedName>
        <fullName evidence="2">Acyltransferase 3 domain-containing protein</fullName>
    </recommendedName>
</protein>
<keyword evidence="1" id="KW-0472">Membrane</keyword>
<evidence type="ECO:0000313" key="3">
    <source>
        <dbReference type="EMBL" id="SVC86197.1"/>
    </source>
</evidence>
<keyword evidence="1" id="KW-0812">Transmembrane</keyword>
<evidence type="ECO:0000256" key="1">
    <source>
        <dbReference type="SAM" id="Phobius"/>
    </source>
</evidence>
<dbReference type="EMBL" id="UINC01115287">
    <property type="protein sequence ID" value="SVC86197.1"/>
    <property type="molecule type" value="Genomic_DNA"/>
</dbReference>
<name>A0A382QML0_9ZZZZ</name>
<reference evidence="3" key="1">
    <citation type="submission" date="2018-05" db="EMBL/GenBank/DDBJ databases">
        <authorList>
            <person name="Lanie J.A."/>
            <person name="Ng W.-L."/>
            <person name="Kazmierczak K.M."/>
            <person name="Andrzejewski T.M."/>
            <person name="Davidsen T.M."/>
            <person name="Wayne K.J."/>
            <person name="Tettelin H."/>
            <person name="Glass J.I."/>
            <person name="Rusch D."/>
            <person name="Podicherti R."/>
            <person name="Tsui H.-C.T."/>
            <person name="Winkler M.E."/>
        </authorList>
    </citation>
    <scope>NUCLEOTIDE SEQUENCE</scope>
</reference>
<sequence length="151" mass="17412">MQVMICAKCSSGNKVDSKFCDYCGSEIGVMTTAQTTQNTSGRRHDVDARRVIALGLLILYHIAVAFQPWGADLVMFIENEQSLEWVWILMMIINIWRIPILFVVSGMGARFAMERRDWSNLLSDRALRIFVPLLFGMLFIVPFNFIIFNYY</sequence>
<dbReference type="Pfam" id="PF01757">
    <property type="entry name" value="Acyl_transf_3"/>
    <property type="match status" value="1"/>
</dbReference>
<dbReference type="AlphaFoldDB" id="A0A382QML0"/>
<keyword evidence="1" id="KW-1133">Transmembrane helix</keyword>
<gene>
    <name evidence="3" type="ORF">METZ01_LOCUS339051</name>
</gene>
<evidence type="ECO:0000259" key="2">
    <source>
        <dbReference type="Pfam" id="PF01757"/>
    </source>
</evidence>
<dbReference type="InterPro" id="IPR002656">
    <property type="entry name" value="Acyl_transf_3_dom"/>
</dbReference>
<feature type="transmembrane region" description="Helical" evidence="1">
    <location>
        <begin position="126"/>
        <end position="148"/>
    </location>
</feature>
<feature type="transmembrane region" description="Helical" evidence="1">
    <location>
        <begin position="51"/>
        <end position="70"/>
    </location>
</feature>
<dbReference type="InterPro" id="IPR050623">
    <property type="entry name" value="Glucan_succinyl_AcylTrfase"/>
</dbReference>
<feature type="non-terminal residue" evidence="3">
    <location>
        <position position="151"/>
    </location>
</feature>
<accession>A0A382QML0</accession>
<feature type="domain" description="Acyltransferase 3" evidence="2">
    <location>
        <begin position="44"/>
        <end position="149"/>
    </location>
</feature>
<feature type="transmembrane region" description="Helical" evidence="1">
    <location>
        <begin position="85"/>
        <end position="105"/>
    </location>
</feature>
<dbReference type="PANTHER" id="PTHR36927">
    <property type="entry name" value="BLR4337 PROTEIN"/>
    <property type="match status" value="1"/>
</dbReference>
<dbReference type="GO" id="GO:0016747">
    <property type="term" value="F:acyltransferase activity, transferring groups other than amino-acyl groups"/>
    <property type="evidence" value="ECO:0007669"/>
    <property type="project" value="InterPro"/>
</dbReference>
<dbReference type="PANTHER" id="PTHR36927:SF3">
    <property type="entry name" value="GLUCANS BIOSYNTHESIS PROTEIN C"/>
    <property type="match status" value="1"/>
</dbReference>
<organism evidence="3">
    <name type="scientific">marine metagenome</name>
    <dbReference type="NCBI Taxonomy" id="408172"/>
    <lineage>
        <taxon>unclassified sequences</taxon>
        <taxon>metagenomes</taxon>
        <taxon>ecological metagenomes</taxon>
    </lineage>
</organism>
<proteinExistence type="predicted"/>